<dbReference type="GO" id="GO:0000160">
    <property type="term" value="P:phosphorelay signal transduction system"/>
    <property type="evidence" value="ECO:0007669"/>
    <property type="project" value="InterPro"/>
</dbReference>
<keyword evidence="3" id="KW-0805">Transcription regulation</keyword>
<feature type="domain" description="HTH luxR-type" evidence="8">
    <location>
        <begin position="149"/>
        <end position="214"/>
    </location>
</feature>
<evidence type="ECO:0000259" key="9">
    <source>
        <dbReference type="PROSITE" id="PS50110"/>
    </source>
</evidence>
<dbReference type="PANTHER" id="PTHR43214:SF40">
    <property type="entry name" value="TRANSCRIPTIONAL REGULATORY PROTEIN LNRK"/>
    <property type="match status" value="1"/>
</dbReference>
<sequence>MIRVLLVDDQDILLQGLTMILGKEEDIEVVGGVKNGEEAVSRCKVDNIDVVLMDIRMPVMNGVEATRAIKDFKGSIKIIVLTTFNDDEYIFDSLKYGASGYLLKDAMPKEISEAIRCVYNGGTLINPSVATKVMDRFKEISNNEQEYERVQEVNTLTSREKDICSLLAKGKNNKEISEELFLSQGTVKNHITSILGKLDLRDRTQLAIFAIKNKL</sequence>
<dbReference type="GO" id="GO:0003677">
    <property type="term" value="F:DNA binding"/>
    <property type="evidence" value="ECO:0007669"/>
    <property type="project" value="UniProtKB-KW"/>
</dbReference>
<dbReference type="SUPFAM" id="SSF52172">
    <property type="entry name" value="CheY-like"/>
    <property type="match status" value="1"/>
</dbReference>
<evidence type="ECO:0000256" key="1">
    <source>
        <dbReference type="ARBA" id="ARBA00018672"/>
    </source>
</evidence>
<evidence type="ECO:0000256" key="6">
    <source>
        <dbReference type="ARBA" id="ARBA00024867"/>
    </source>
</evidence>
<dbReference type="InterPro" id="IPR001789">
    <property type="entry name" value="Sig_transdc_resp-reg_receiver"/>
</dbReference>
<accession>A0A8J8MC22</accession>
<keyword evidence="5" id="KW-0804">Transcription</keyword>
<evidence type="ECO:0000259" key="8">
    <source>
        <dbReference type="PROSITE" id="PS50043"/>
    </source>
</evidence>
<name>A0A8J8MC22_9FIRM</name>
<evidence type="ECO:0000256" key="5">
    <source>
        <dbReference type="ARBA" id="ARBA00023163"/>
    </source>
</evidence>
<dbReference type="InterPro" id="IPR016032">
    <property type="entry name" value="Sig_transdc_resp-reg_C-effctor"/>
</dbReference>
<gene>
    <name evidence="10" type="ORF">HYG85_13830</name>
</gene>
<dbReference type="KEGG" id="vgu:HYG85_13830"/>
<evidence type="ECO:0000313" key="10">
    <source>
        <dbReference type="EMBL" id="QUH29930.1"/>
    </source>
</evidence>
<reference evidence="10 11" key="1">
    <citation type="submission" date="2020-07" db="EMBL/GenBank/DDBJ databases">
        <title>Vallitalea guaymasensis genome.</title>
        <authorList>
            <person name="Postec A."/>
        </authorList>
    </citation>
    <scope>NUCLEOTIDE SEQUENCE [LARGE SCALE GENOMIC DNA]</scope>
    <source>
        <strain evidence="10 11">Ra1766G1</strain>
    </source>
</reference>
<dbReference type="InterPro" id="IPR000792">
    <property type="entry name" value="Tscrpt_reg_LuxR_C"/>
</dbReference>
<feature type="modified residue" description="4-aspartylphosphate" evidence="7">
    <location>
        <position position="54"/>
    </location>
</feature>
<protein>
    <recommendedName>
        <fullName evidence="1">Stage 0 sporulation protein A homolog</fullName>
    </recommendedName>
</protein>
<dbReference type="SMART" id="SM00448">
    <property type="entry name" value="REC"/>
    <property type="match status" value="1"/>
</dbReference>
<dbReference type="CDD" id="cd17535">
    <property type="entry name" value="REC_NarL-like"/>
    <property type="match status" value="1"/>
</dbReference>
<keyword evidence="11" id="KW-1185">Reference proteome</keyword>
<dbReference type="InterPro" id="IPR058245">
    <property type="entry name" value="NreC/VraR/RcsB-like_REC"/>
</dbReference>
<dbReference type="AlphaFoldDB" id="A0A8J8MC22"/>
<dbReference type="Pfam" id="PF00196">
    <property type="entry name" value="GerE"/>
    <property type="match status" value="1"/>
</dbReference>
<proteinExistence type="predicted"/>
<keyword evidence="4" id="KW-0238">DNA-binding</keyword>
<evidence type="ECO:0000313" key="11">
    <source>
        <dbReference type="Proteomes" id="UP000677305"/>
    </source>
</evidence>
<dbReference type="Pfam" id="PF00072">
    <property type="entry name" value="Response_reg"/>
    <property type="match status" value="1"/>
</dbReference>
<comment type="function">
    <text evidence="6">May play the central regulatory role in sporulation. It may be an element of the effector pathway responsible for the activation of sporulation genes in response to nutritional stress. Spo0A may act in concert with spo0H (a sigma factor) to control the expression of some genes that are critical to the sporulation process.</text>
</comment>
<dbReference type="SMART" id="SM00421">
    <property type="entry name" value="HTH_LUXR"/>
    <property type="match status" value="1"/>
</dbReference>
<dbReference type="PRINTS" id="PR00038">
    <property type="entry name" value="HTHLUXR"/>
</dbReference>
<dbReference type="CDD" id="cd06170">
    <property type="entry name" value="LuxR_C_like"/>
    <property type="match status" value="1"/>
</dbReference>
<dbReference type="EMBL" id="CP058561">
    <property type="protein sequence ID" value="QUH29930.1"/>
    <property type="molecule type" value="Genomic_DNA"/>
</dbReference>
<dbReference type="SUPFAM" id="SSF46894">
    <property type="entry name" value="C-terminal effector domain of the bipartite response regulators"/>
    <property type="match status" value="1"/>
</dbReference>
<evidence type="ECO:0000256" key="4">
    <source>
        <dbReference type="ARBA" id="ARBA00023125"/>
    </source>
</evidence>
<organism evidence="10 11">
    <name type="scientific">Vallitalea guaymasensis</name>
    <dbReference type="NCBI Taxonomy" id="1185412"/>
    <lineage>
        <taxon>Bacteria</taxon>
        <taxon>Bacillati</taxon>
        <taxon>Bacillota</taxon>
        <taxon>Clostridia</taxon>
        <taxon>Lachnospirales</taxon>
        <taxon>Vallitaleaceae</taxon>
        <taxon>Vallitalea</taxon>
    </lineage>
</organism>
<dbReference type="PROSITE" id="PS00622">
    <property type="entry name" value="HTH_LUXR_1"/>
    <property type="match status" value="1"/>
</dbReference>
<dbReference type="RefSeq" id="WP_212690172.1">
    <property type="nucleotide sequence ID" value="NZ_CP058561.1"/>
</dbReference>
<dbReference type="GO" id="GO:0006355">
    <property type="term" value="P:regulation of DNA-templated transcription"/>
    <property type="evidence" value="ECO:0007669"/>
    <property type="project" value="InterPro"/>
</dbReference>
<dbReference type="PANTHER" id="PTHR43214">
    <property type="entry name" value="TWO-COMPONENT RESPONSE REGULATOR"/>
    <property type="match status" value="1"/>
</dbReference>
<keyword evidence="2 7" id="KW-0597">Phosphoprotein</keyword>
<evidence type="ECO:0000256" key="3">
    <source>
        <dbReference type="ARBA" id="ARBA00023015"/>
    </source>
</evidence>
<dbReference type="PROSITE" id="PS50043">
    <property type="entry name" value="HTH_LUXR_2"/>
    <property type="match status" value="1"/>
</dbReference>
<evidence type="ECO:0000256" key="7">
    <source>
        <dbReference type="PROSITE-ProRule" id="PRU00169"/>
    </source>
</evidence>
<dbReference type="InterPro" id="IPR039420">
    <property type="entry name" value="WalR-like"/>
</dbReference>
<dbReference type="Proteomes" id="UP000677305">
    <property type="component" value="Chromosome"/>
</dbReference>
<evidence type="ECO:0000256" key="2">
    <source>
        <dbReference type="ARBA" id="ARBA00022553"/>
    </source>
</evidence>
<dbReference type="Gene3D" id="3.40.50.2300">
    <property type="match status" value="1"/>
</dbReference>
<feature type="domain" description="Response regulatory" evidence="9">
    <location>
        <begin position="3"/>
        <end position="119"/>
    </location>
</feature>
<dbReference type="InterPro" id="IPR011006">
    <property type="entry name" value="CheY-like_superfamily"/>
</dbReference>
<dbReference type="PROSITE" id="PS50110">
    <property type="entry name" value="RESPONSE_REGULATORY"/>
    <property type="match status" value="1"/>
</dbReference>